<dbReference type="InterPro" id="IPR052175">
    <property type="entry name" value="ComplexI-like_HydComp"/>
</dbReference>
<feature type="transmembrane region" description="Helical" evidence="7">
    <location>
        <begin position="270"/>
        <end position="297"/>
    </location>
</feature>
<reference evidence="9" key="1">
    <citation type="journal article" date="2015" name="Nature">
        <title>Complex archaea that bridge the gap between prokaryotes and eukaryotes.</title>
        <authorList>
            <person name="Spang A."/>
            <person name="Saw J.H."/>
            <person name="Jorgensen S.L."/>
            <person name="Zaremba-Niedzwiedzka K."/>
            <person name="Martijn J."/>
            <person name="Lind A.E."/>
            <person name="van Eijk R."/>
            <person name="Schleper C."/>
            <person name="Guy L."/>
            <person name="Ettema T.J."/>
        </authorList>
    </citation>
    <scope>NUCLEOTIDE SEQUENCE</scope>
</reference>
<dbReference type="Pfam" id="PF00361">
    <property type="entry name" value="Proton_antipo_M"/>
    <property type="match status" value="1"/>
</dbReference>
<dbReference type="PANTHER" id="PTHR42682:SF4">
    <property type="entry name" value="NADH-UBIQUINONE_PLASTOQUINONE"/>
    <property type="match status" value="1"/>
</dbReference>
<keyword evidence="6 7" id="KW-0472">Membrane</keyword>
<organism evidence="9">
    <name type="scientific">marine sediment metagenome</name>
    <dbReference type="NCBI Taxonomy" id="412755"/>
    <lineage>
        <taxon>unclassified sequences</taxon>
        <taxon>metagenomes</taxon>
        <taxon>ecological metagenomes</taxon>
    </lineage>
</organism>
<sequence>MEDKISKTLLLAIILVPLLGSIVVFAWGHYSKKTAPIVSTVFAGAALAIAIAIYILSKGQAIRIALDVGLPFDLALKADALGLFLALITTSIWFLVTLYSVEYIHDRKGIFGTFLHLSLFGMLGITLSENLFTLLLFFEVFSLASAILIIHEMTKEAIKAGFQYLFMSIVGTGAIIAGSAIVYSLTGSVNILGTGLANISVTGMGAVAFWLLMLGFAIKAGVFPVHIWLPQAHPIAPSAASALLSGIMIKAGVYGIIRVIYGIYSNGGDIIIGSTFTSILIVIAVITMIGGSIAAITQGELKKMLAYSSVAQIGYVLLGAALLSKAALTGGVLHILNHAIMKSALFLAAGAIIHKTGKRNLKDLKGIGKTMPFTMTVITLSAISMIGIPPFLGFFSKWLLAKGALDAVT</sequence>
<feature type="transmembrane region" description="Helical" evidence="7">
    <location>
        <begin position="206"/>
        <end position="229"/>
    </location>
</feature>
<feature type="transmembrane region" description="Helical" evidence="7">
    <location>
        <begin position="35"/>
        <end position="56"/>
    </location>
</feature>
<evidence type="ECO:0000256" key="4">
    <source>
        <dbReference type="ARBA" id="ARBA00022989"/>
    </source>
</evidence>
<dbReference type="GO" id="GO:0005886">
    <property type="term" value="C:plasma membrane"/>
    <property type="evidence" value="ECO:0007669"/>
    <property type="project" value="UniProtKB-SubCell"/>
</dbReference>
<feature type="transmembrane region" description="Helical" evidence="7">
    <location>
        <begin position="335"/>
        <end position="353"/>
    </location>
</feature>
<evidence type="ECO:0000256" key="2">
    <source>
        <dbReference type="ARBA" id="ARBA00022475"/>
    </source>
</evidence>
<evidence type="ECO:0000256" key="3">
    <source>
        <dbReference type="ARBA" id="ARBA00022692"/>
    </source>
</evidence>
<feature type="non-terminal residue" evidence="9">
    <location>
        <position position="409"/>
    </location>
</feature>
<feature type="transmembrane region" description="Helical" evidence="7">
    <location>
        <begin position="6"/>
        <end position="28"/>
    </location>
</feature>
<dbReference type="EMBL" id="LAZR01032429">
    <property type="protein sequence ID" value="KKL50916.1"/>
    <property type="molecule type" value="Genomic_DNA"/>
</dbReference>
<comment type="caution">
    <text evidence="9">The sequence shown here is derived from an EMBL/GenBank/DDBJ whole genome shotgun (WGS) entry which is preliminary data.</text>
</comment>
<evidence type="ECO:0000256" key="5">
    <source>
        <dbReference type="ARBA" id="ARBA00023002"/>
    </source>
</evidence>
<feature type="transmembrane region" description="Helical" evidence="7">
    <location>
        <begin position="131"/>
        <end position="150"/>
    </location>
</feature>
<evidence type="ECO:0000313" key="9">
    <source>
        <dbReference type="EMBL" id="KKL50916.1"/>
    </source>
</evidence>
<evidence type="ECO:0000256" key="6">
    <source>
        <dbReference type="ARBA" id="ARBA00023136"/>
    </source>
</evidence>
<feature type="domain" description="NADH:quinone oxidoreductase/Mrp antiporter transmembrane" evidence="8">
    <location>
        <begin position="128"/>
        <end position="405"/>
    </location>
</feature>
<protein>
    <recommendedName>
        <fullName evidence="8">NADH:quinone oxidoreductase/Mrp antiporter transmembrane domain-containing protein</fullName>
    </recommendedName>
</protein>
<comment type="subcellular location">
    <subcellularLocation>
        <location evidence="1">Cell membrane</location>
        <topology evidence="1">Multi-pass membrane protein</topology>
    </subcellularLocation>
</comment>
<feature type="transmembrane region" description="Helical" evidence="7">
    <location>
        <begin position="108"/>
        <end position="125"/>
    </location>
</feature>
<evidence type="ECO:0000259" key="8">
    <source>
        <dbReference type="Pfam" id="PF00361"/>
    </source>
</evidence>
<dbReference type="GO" id="GO:0008137">
    <property type="term" value="F:NADH dehydrogenase (ubiquinone) activity"/>
    <property type="evidence" value="ECO:0007669"/>
    <property type="project" value="InterPro"/>
</dbReference>
<dbReference type="PRINTS" id="PR01437">
    <property type="entry name" value="NUOXDRDTASE4"/>
</dbReference>
<gene>
    <name evidence="9" type="ORF">LCGC14_2300690</name>
</gene>
<dbReference type="GO" id="GO:0042773">
    <property type="term" value="P:ATP synthesis coupled electron transport"/>
    <property type="evidence" value="ECO:0007669"/>
    <property type="project" value="InterPro"/>
</dbReference>
<proteinExistence type="predicted"/>
<name>A0A0F9DB28_9ZZZZ</name>
<accession>A0A0F9DB28</accession>
<feature type="transmembrane region" description="Helical" evidence="7">
    <location>
        <begin position="241"/>
        <end position="264"/>
    </location>
</feature>
<keyword evidence="3 7" id="KW-0812">Transmembrane</keyword>
<feature type="transmembrane region" description="Helical" evidence="7">
    <location>
        <begin position="373"/>
        <end position="395"/>
    </location>
</feature>
<evidence type="ECO:0000256" key="7">
    <source>
        <dbReference type="SAM" id="Phobius"/>
    </source>
</evidence>
<keyword evidence="5" id="KW-0560">Oxidoreductase</keyword>
<keyword evidence="4 7" id="KW-1133">Transmembrane helix</keyword>
<feature type="transmembrane region" description="Helical" evidence="7">
    <location>
        <begin position="304"/>
        <end position="323"/>
    </location>
</feature>
<dbReference type="InterPro" id="IPR003918">
    <property type="entry name" value="NADH_UbQ_OxRdtase"/>
</dbReference>
<feature type="transmembrane region" description="Helical" evidence="7">
    <location>
        <begin position="162"/>
        <end position="186"/>
    </location>
</feature>
<keyword evidence="2" id="KW-1003">Cell membrane</keyword>
<dbReference type="AlphaFoldDB" id="A0A0F9DB28"/>
<feature type="transmembrane region" description="Helical" evidence="7">
    <location>
        <begin position="80"/>
        <end position="101"/>
    </location>
</feature>
<dbReference type="GO" id="GO:0016491">
    <property type="term" value="F:oxidoreductase activity"/>
    <property type="evidence" value="ECO:0007669"/>
    <property type="project" value="UniProtKB-KW"/>
</dbReference>
<evidence type="ECO:0000256" key="1">
    <source>
        <dbReference type="ARBA" id="ARBA00004651"/>
    </source>
</evidence>
<dbReference type="PANTHER" id="PTHR42682">
    <property type="entry name" value="HYDROGENASE-4 COMPONENT F"/>
    <property type="match status" value="1"/>
</dbReference>
<dbReference type="InterPro" id="IPR001750">
    <property type="entry name" value="ND/Mrp_TM"/>
</dbReference>